<keyword evidence="3" id="KW-1185">Reference proteome</keyword>
<organism evidence="2 3">
    <name type="scientific">Flagellimonas halotolerans</name>
    <dbReference type="NCBI Taxonomy" id="3112164"/>
    <lineage>
        <taxon>Bacteria</taxon>
        <taxon>Pseudomonadati</taxon>
        <taxon>Bacteroidota</taxon>
        <taxon>Flavobacteriia</taxon>
        <taxon>Flavobacteriales</taxon>
        <taxon>Flavobacteriaceae</taxon>
        <taxon>Flagellimonas</taxon>
    </lineage>
</organism>
<gene>
    <name evidence="2" type="ORF">VOP03_09855</name>
</gene>
<name>A0ABU6IRC2_9FLAO</name>
<accession>A0ABU6IRC2</accession>
<comment type="caution">
    <text evidence="2">The sequence shown here is derived from an EMBL/GenBank/DDBJ whole genome shotgun (WGS) entry which is preliminary data.</text>
</comment>
<evidence type="ECO:0000259" key="1">
    <source>
        <dbReference type="Pfam" id="PF00903"/>
    </source>
</evidence>
<dbReference type="PANTHER" id="PTHR36503:SF2">
    <property type="entry name" value="BLR2408 PROTEIN"/>
    <property type="match status" value="1"/>
</dbReference>
<evidence type="ECO:0000313" key="2">
    <source>
        <dbReference type="EMBL" id="MEC4265652.1"/>
    </source>
</evidence>
<sequence>MKTIWLNLPVKDIKESKEFFKAIGFKENPRHKNAEHLGSFYIGENNFVLMLFPENTFKGFAQNEISDTQKGTEVLINIDAQSKSEVDTMAKTVQKAGGKIFAEPGESDGWMYAFGFEDLDGHRWSMLYMDMEKMPG</sequence>
<dbReference type="PANTHER" id="PTHR36503">
    <property type="entry name" value="BLR2520 PROTEIN"/>
    <property type="match status" value="1"/>
</dbReference>
<proteinExistence type="predicted"/>
<dbReference type="Pfam" id="PF00903">
    <property type="entry name" value="Glyoxalase"/>
    <property type="match status" value="1"/>
</dbReference>
<dbReference type="RefSeq" id="WP_326278740.1">
    <property type="nucleotide sequence ID" value="NZ_JAYKYV010000007.1"/>
</dbReference>
<dbReference type="EMBL" id="JAYMGW010000007">
    <property type="protein sequence ID" value="MEC4265652.1"/>
    <property type="molecule type" value="Genomic_DNA"/>
</dbReference>
<feature type="domain" description="Glyoxalase/fosfomycin resistance/dioxygenase" evidence="1">
    <location>
        <begin position="6"/>
        <end position="125"/>
    </location>
</feature>
<dbReference type="Gene3D" id="3.10.180.10">
    <property type="entry name" value="2,3-Dihydroxybiphenyl 1,2-Dioxygenase, domain 1"/>
    <property type="match status" value="1"/>
</dbReference>
<dbReference type="InterPro" id="IPR004360">
    <property type="entry name" value="Glyas_Fos-R_dOase_dom"/>
</dbReference>
<dbReference type="InterPro" id="IPR029068">
    <property type="entry name" value="Glyas_Bleomycin-R_OHBP_Dase"/>
</dbReference>
<protein>
    <submittedName>
        <fullName evidence="2">VOC family protein</fullName>
    </submittedName>
</protein>
<evidence type="ECO:0000313" key="3">
    <source>
        <dbReference type="Proteomes" id="UP001355298"/>
    </source>
</evidence>
<dbReference type="Proteomes" id="UP001355298">
    <property type="component" value="Unassembled WGS sequence"/>
</dbReference>
<reference evidence="2 3" key="1">
    <citation type="submission" date="2024-01" db="EMBL/GenBank/DDBJ databases">
        <title>The strains designed SYSU M86414 and SYSU M84420 isolated from the marine sediment in San Sha City (Hainan Province, China).</title>
        <authorList>
            <person name="Guo D."/>
        </authorList>
    </citation>
    <scope>NUCLEOTIDE SEQUENCE [LARGE SCALE GENOMIC DNA]</scope>
    <source>
        <strain evidence="2 3">SYSU M84420</strain>
    </source>
</reference>
<dbReference type="SUPFAM" id="SSF54593">
    <property type="entry name" value="Glyoxalase/Bleomycin resistance protein/Dihydroxybiphenyl dioxygenase"/>
    <property type="match status" value="1"/>
</dbReference>